<sequence>MIRQPKTHFTKKPKRQTIIQNDVPLSSFI</sequence>
<organism evidence="1">
    <name type="scientific">Medicago truncatula</name>
    <name type="common">Barrel medic</name>
    <name type="synonym">Medicago tribuloides</name>
    <dbReference type="NCBI Taxonomy" id="3880"/>
    <lineage>
        <taxon>Eukaryota</taxon>
        <taxon>Viridiplantae</taxon>
        <taxon>Streptophyta</taxon>
        <taxon>Embryophyta</taxon>
        <taxon>Tracheophyta</taxon>
        <taxon>Spermatophyta</taxon>
        <taxon>Magnoliopsida</taxon>
        <taxon>eudicotyledons</taxon>
        <taxon>Gunneridae</taxon>
        <taxon>Pentapetalae</taxon>
        <taxon>rosids</taxon>
        <taxon>fabids</taxon>
        <taxon>Fabales</taxon>
        <taxon>Fabaceae</taxon>
        <taxon>Papilionoideae</taxon>
        <taxon>50 kb inversion clade</taxon>
        <taxon>NPAAA clade</taxon>
        <taxon>Hologalegina</taxon>
        <taxon>IRL clade</taxon>
        <taxon>Trifolieae</taxon>
        <taxon>Medicago</taxon>
    </lineage>
</organism>
<proteinExistence type="evidence at transcript level"/>
<dbReference type="AlphaFoldDB" id="I3SWI2"/>
<protein>
    <submittedName>
        <fullName evidence="1">Uncharacterized protein</fullName>
    </submittedName>
</protein>
<name>I3SWI2_MEDTR</name>
<accession>I3SWI2</accession>
<dbReference type="EMBL" id="BT144830">
    <property type="protein sequence ID" value="AFK44624.1"/>
    <property type="molecule type" value="mRNA"/>
</dbReference>
<reference evidence="1" key="1">
    <citation type="submission" date="2012-05" db="EMBL/GenBank/DDBJ databases">
        <authorList>
            <person name="Krishnakumar V."/>
            <person name="Cheung F."/>
            <person name="Xiao Y."/>
            <person name="Chan A."/>
            <person name="Moskal W.A."/>
            <person name="Town C.D."/>
        </authorList>
    </citation>
    <scope>NUCLEOTIDE SEQUENCE</scope>
</reference>
<evidence type="ECO:0000313" key="1">
    <source>
        <dbReference type="EMBL" id="AFK44624.1"/>
    </source>
</evidence>